<dbReference type="Gene3D" id="3.40.30.10">
    <property type="entry name" value="Glutaredoxin"/>
    <property type="match status" value="1"/>
</dbReference>
<dbReference type="InterPro" id="IPR036518">
    <property type="entry name" value="CobE/GbiG_C_sf"/>
</dbReference>
<dbReference type="SUPFAM" id="SSF52833">
    <property type="entry name" value="Thioredoxin-like"/>
    <property type="match status" value="1"/>
</dbReference>
<reference evidence="4 5" key="1">
    <citation type="submission" date="2018-03" db="EMBL/GenBank/DDBJ databases">
        <title>Whole genome sequencing of Histamine producing bacteria.</title>
        <authorList>
            <person name="Butler K."/>
        </authorList>
    </citation>
    <scope>NUCLEOTIDE SEQUENCE [LARGE SCALE GENOMIC DNA]</scope>
    <source>
        <strain evidence="4 5">DSM 16190</strain>
    </source>
</reference>
<organism evidence="4 5">
    <name type="scientific">Photobacterium lipolyticum</name>
    <dbReference type="NCBI Taxonomy" id="266810"/>
    <lineage>
        <taxon>Bacteria</taxon>
        <taxon>Pseudomonadati</taxon>
        <taxon>Pseudomonadota</taxon>
        <taxon>Gammaproteobacteria</taxon>
        <taxon>Vibrionales</taxon>
        <taxon>Vibrionaceae</taxon>
        <taxon>Photobacterium</taxon>
    </lineage>
</organism>
<dbReference type="Pfam" id="PF11761">
    <property type="entry name" value="CbiG_mid"/>
    <property type="match status" value="1"/>
</dbReference>
<evidence type="ECO:0000259" key="1">
    <source>
        <dbReference type="Pfam" id="PF01890"/>
    </source>
</evidence>
<dbReference type="InterPro" id="IPR052553">
    <property type="entry name" value="CbiG_hydrolase"/>
</dbReference>
<dbReference type="OrthoDB" id="9781023at2"/>
<evidence type="ECO:0000313" key="4">
    <source>
        <dbReference type="EMBL" id="PSW05969.1"/>
    </source>
</evidence>
<comment type="caution">
    <text evidence="4">The sequence shown here is derived from an EMBL/GenBank/DDBJ whole genome shotgun (WGS) entry which is preliminary data.</text>
</comment>
<protein>
    <submittedName>
        <fullName evidence="4">Cobalamin biosynthesis protein</fullName>
    </submittedName>
</protein>
<dbReference type="RefSeq" id="WP_107282351.1">
    <property type="nucleotide sequence ID" value="NZ_PYMC01000003.1"/>
</dbReference>
<dbReference type="PANTHER" id="PTHR37477">
    <property type="entry name" value="COBALT-PRECORRIN-5A HYDROLASE"/>
    <property type="match status" value="1"/>
</dbReference>
<dbReference type="Gene3D" id="3.30.420.180">
    <property type="entry name" value="CobE/GbiG C-terminal domain"/>
    <property type="match status" value="1"/>
</dbReference>
<dbReference type="InterPro" id="IPR036249">
    <property type="entry name" value="Thioredoxin-like_sf"/>
</dbReference>
<evidence type="ECO:0000259" key="3">
    <source>
        <dbReference type="Pfam" id="PF11761"/>
    </source>
</evidence>
<dbReference type="PANTHER" id="PTHR37477:SF1">
    <property type="entry name" value="COBALT-PRECORRIN-5A HYDROLASE"/>
    <property type="match status" value="1"/>
</dbReference>
<dbReference type="Pfam" id="PF11760">
    <property type="entry name" value="CbiG_N"/>
    <property type="match status" value="1"/>
</dbReference>
<proteinExistence type="predicted"/>
<dbReference type="GO" id="GO:0009236">
    <property type="term" value="P:cobalamin biosynthetic process"/>
    <property type="evidence" value="ECO:0007669"/>
    <property type="project" value="InterPro"/>
</dbReference>
<dbReference type="EMBL" id="PYMC01000003">
    <property type="protein sequence ID" value="PSW05969.1"/>
    <property type="molecule type" value="Genomic_DNA"/>
</dbReference>
<dbReference type="InterPro" id="IPR021745">
    <property type="entry name" value="CbiG_mid"/>
</dbReference>
<dbReference type="SUPFAM" id="SSF159664">
    <property type="entry name" value="CobE/GbiG C-terminal domain-like"/>
    <property type="match status" value="1"/>
</dbReference>
<feature type="domain" description="Cobalamin synthesis G N-terminal" evidence="2">
    <location>
        <begin position="53"/>
        <end position="131"/>
    </location>
</feature>
<dbReference type="InterPro" id="IPR038029">
    <property type="entry name" value="GbiG_N_sf"/>
</dbReference>
<dbReference type="InterPro" id="IPR021744">
    <property type="entry name" value="CbiG_N"/>
</dbReference>
<dbReference type="CDD" id="cd02980">
    <property type="entry name" value="TRX_Fd_family"/>
    <property type="match status" value="1"/>
</dbReference>
<name>A0A2T3N0Z1_9GAMM</name>
<sequence length="542" mass="59564">MKIAIYAITLNGAKQAQRLQRELPFADVFVTEVGHEHCPSAAPLTLPLAQFVAPDFHHYDCHICIFATGIVSRIIAPLLQDKRHDPAVICVDDQGQFAIPVLSGHRGGANTMAHRVAQILKATPVVTTASDAANTLSVDMMGAPFGWTLAPQCEAAITSVSAAVVNDQSVLVVQQAGEKNWWPYKRMMPRHIRCHHELADIESEGWQGLVLISDQATPDLYQPWQHKAVLWRPKSLVLGIGCDRNTPLSTIQAGVDAFLAEHNLAPDSVAVIASIDLKADEQGLLDLSQQQQWPFVTFSAEQLSTVTGIENPSAYVEKVTGVASVAEAAALKQSQTSKLVVAKWKFKQDGFNMTLACCRIEKEEALVKHNWKNWLGQPSAKINAHGSEVVKGYQCKPKHVDLDRPMLHHRHHLLLCEGGRCSKEGSKNLTHDLRAMLKEMGLASGDNRIKLSRTMCAGACRNRATLVIYERLTSNETPINNGCWLRNIENLSMTQWRELFAALAQRVPLTSILEPELIAAIDSPEGCSKGEIFEGSQGSVQQ</sequence>
<feature type="domain" description="CobE/GbiG C-terminal" evidence="1">
    <location>
        <begin position="236"/>
        <end position="356"/>
    </location>
</feature>
<gene>
    <name evidence="4" type="ORF">C9I89_05455</name>
</gene>
<dbReference type="Pfam" id="PF01890">
    <property type="entry name" value="CbiG_C"/>
    <property type="match status" value="1"/>
</dbReference>
<evidence type="ECO:0000313" key="5">
    <source>
        <dbReference type="Proteomes" id="UP000240904"/>
    </source>
</evidence>
<accession>A0A2T3N0Z1</accession>
<dbReference type="SUPFAM" id="SSF159672">
    <property type="entry name" value="CbiG N-terminal domain-like"/>
    <property type="match status" value="1"/>
</dbReference>
<dbReference type="InterPro" id="IPR002750">
    <property type="entry name" value="CobE/GbiG_C"/>
</dbReference>
<dbReference type="Gene3D" id="3.40.50.11220">
    <property type="match status" value="1"/>
</dbReference>
<evidence type="ECO:0000259" key="2">
    <source>
        <dbReference type="Pfam" id="PF11760"/>
    </source>
</evidence>
<dbReference type="Proteomes" id="UP000240904">
    <property type="component" value="Unassembled WGS sequence"/>
</dbReference>
<dbReference type="AlphaFoldDB" id="A0A2T3N0Z1"/>
<keyword evidence="5" id="KW-1185">Reference proteome</keyword>
<feature type="domain" description="Cobalamin biosynthesis central region" evidence="3">
    <location>
        <begin position="137"/>
        <end position="233"/>
    </location>
</feature>